<proteinExistence type="predicted"/>
<comment type="caution">
    <text evidence="1">The sequence shown here is derived from an EMBL/GenBank/DDBJ whole genome shotgun (WGS) entry which is preliminary data.</text>
</comment>
<dbReference type="EMBL" id="JACHJR010000001">
    <property type="protein sequence ID" value="MBB4944702.1"/>
    <property type="molecule type" value="Genomic_DNA"/>
</dbReference>
<dbReference type="AlphaFoldDB" id="A0A7W7S6N5"/>
<accession>A0A7W7S6N5</accession>
<dbReference type="Proteomes" id="UP000573327">
    <property type="component" value="Unassembled WGS sequence"/>
</dbReference>
<evidence type="ECO:0000313" key="2">
    <source>
        <dbReference type="Proteomes" id="UP000573327"/>
    </source>
</evidence>
<name>A0A7W7S6N5_9ACTN</name>
<protein>
    <submittedName>
        <fullName evidence="1">Uncharacterized protein</fullName>
    </submittedName>
</protein>
<keyword evidence="2" id="KW-1185">Reference proteome</keyword>
<reference evidence="1 2" key="1">
    <citation type="submission" date="2020-08" db="EMBL/GenBank/DDBJ databases">
        <title>Sequencing the genomes of 1000 actinobacteria strains.</title>
        <authorList>
            <person name="Klenk H.-P."/>
        </authorList>
    </citation>
    <scope>NUCLEOTIDE SEQUENCE [LARGE SCALE GENOMIC DNA]</scope>
    <source>
        <strain evidence="1 2">DSM 44786</strain>
    </source>
</reference>
<gene>
    <name evidence="1" type="ORF">F4556_000237</name>
</gene>
<evidence type="ECO:0000313" key="1">
    <source>
        <dbReference type="EMBL" id="MBB4944702.1"/>
    </source>
</evidence>
<organism evidence="1 2">
    <name type="scientific">Kitasatospora gansuensis</name>
    <dbReference type="NCBI Taxonomy" id="258050"/>
    <lineage>
        <taxon>Bacteria</taxon>
        <taxon>Bacillati</taxon>
        <taxon>Actinomycetota</taxon>
        <taxon>Actinomycetes</taxon>
        <taxon>Kitasatosporales</taxon>
        <taxon>Streptomycetaceae</taxon>
        <taxon>Kitasatospora</taxon>
    </lineage>
</organism>
<sequence>MSYESWESLADEVEITTGAADCWTCLMDDAT</sequence>